<feature type="signal peptide" evidence="13">
    <location>
        <begin position="1"/>
        <end position="22"/>
    </location>
</feature>
<evidence type="ECO:0000256" key="6">
    <source>
        <dbReference type="ARBA" id="ARBA00022968"/>
    </source>
</evidence>
<dbReference type="Proteomes" id="UP000189704">
    <property type="component" value="Unplaced"/>
</dbReference>
<dbReference type="GeneID" id="103273232"/>
<evidence type="ECO:0000256" key="4">
    <source>
        <dbReference type="ARBA" id="ARBA00022679"/>
    </source>
</evidence>
<gene>
    <name evidence="15" type="primary">GLT6D1</name>
</gene>
<feature type="active site" description="Nucleophile" evidence="10">
    <location>
        <position position="264"/>
    </location>
</feature>
<sequence length="309" mass="36427">MYSKRRMLLLISFVLSLLLVERYFRSHQVEELELSDWFMPRRRPDVITTTDWLAPVIWEGTFNRQVLEDHYRRRNITVGLAVLVSGRFAHKSLGLFLRSASKYFMPGHRVIFYILMDTFVRLPGIARSPLHTFRVLKTGIDYTWHDLHLLHMKNLGANIVSYIQDEVDFLFCMAVDQVFQNRFGVETLAPSVAQLHSWWYFRNTKNFPYERRRNSAAFIPLGQGDFFYDGSTVGGTPHQVLNFIDKYLQGVIDDTRNGLNSTYERHLNKYFFLNKPTKLLSPEYNWDSALNLPIQIQYVKVARRTERNS</sequence>
<evidence type="ECO:0000256" key="11">
    <source>
        <dbReference type="PIRSR" id="PIRSR605076-2"/>
    </source>
</evidence>
<reference evidence="15" key="1">
    <citation type="submission" date="2025-08" db="UniProtKB">
        <authorList>
            <consortium name="RefSeq"/>
        </authorList>
    </citation>
    <scope>IDENTIFICATION</scope>
</reference>
<dbReference type="GO" id="GO:0016020">
    <property type="term" value="C:membrane"/>
    <property type="evidence" value="ECO:0007669"/>
    <property type="project" value="UniProtKB-SubCell"/>
</dbReference>
<dbReference type="STRING" id="1868482.ENSTSYP00000012485"/>
<organism evidence="14 15">
    <name type="scientific">Carlito syrichta</name>
    <name type="common">Philippine tarsier</name>
    <name type="synonym">Tarsius syrichta</name>
    <dbReference type="NCBI Taxonomy" id="1868482"/>
    <lineage>
        <taxon>Eukaryota</taxon>
        <taxon>Metazoa</taxon>
        <taxon>Chordata</taxon>
        <taxon>Craniata</taxon>
        <taxon>Vertebrata</taxon>
        <taxon>Euteleostomi</taxon>
        <taxon>Mammalia</taxon>
        <taxon>Eutheria</taxon>
        <taxon>Euarchontoglires</taxon>
        <taxon>Primates</taxon>
        <taxon>Haplorrhini</taxon>
        <taxon>Tarsiiformes</taxon>
        <taxon>Tarsiidae</taxon>
        <taxon>Carlito</taxon>
    </lineage>
</organism>
<comment type="cofactor">
    <cofactor evidence="12">
        <name>Mn(2+)</name>
        <dbReference type="ChEBI" id="CHEBI:29035"/>
    </cofactor>
    <text evidence="12">Binds 1 Mn(2+) ion per subunit.</text>
</comment>
<evidence type="ECO:0000313" key="15">
    <source>
        <dbReference type="RefSeq" id="XP_008068857.1"/>
    </source>
</evidence>
<dbReference type="FunFam" id="3.90.550.10:FF:000022">
    <property type="entry name" value="Histo-blood group ABO system transferase"/>
    <property type="match status" value="1"/>
</dbReference>
<evidence type="ECO:0000256" key="1">
    <source>
        <dbReference type="ARBA" id="ARBA00004606"/>
    </source>
</evidence>
<keyword evidence="12" id="KW-0479">Metal-binding</keyword>
<keyword evidence="7" id="KW-1133">Transmembrane helix</keyword>
<feature type="chain" id="PRO_5010584305" evidence="13">
    <location>
        <begin position="23"/>
        <end position="309"/>
    </location>
</feature>
<dbReference type="SUPFAM" id="SSF53448">
    <property type="entry name" value="Nucleotide-diphospho-sugar transferases"/>
    <property type="match status" value="1"/>
</dbReference>
<keyword evidence="4" id="KW-0808">Transferase</keyword>
<dbReference type="CTD" id="360203"/>
<evidence type="ECO:0000256" key="12">
    <source>
        <dbReference type="PIRSR" id="PIRSR605076-3"/>
    </source>
</evidence>
<dbReference type="GO" id="GO:0005975">
    <property type="term" value="P:carbohydrate metabolic process"/>
    <property type="evidence" value="ECO:0007669"/>
    <property type="project" value="InterPro"/>
</dbReference>
<evidence type="ECO:0000256" key="5">
    <source>
        <dbReference type="ARBA" id="ARBA00022692"/>
    </source>
</evidence>
<comment type="subcellular location">
    <subcellularLocation>
        <location evidence="1">Membrane</location>
        <topology evidence="1">Single-pass type II membrane protein</topology>
    </subcellularLocation>
</comment>
<evidence type="ECO:0000256" key="13">
    <source>
        <dbReference type="SAM" id="SignalP"/>
    </source>
</evidence>
<dbReference type="AlphaFoldDB" id="A0A1U7UU20"/>
<evidence type="ECO:0000256" key="7">
    <source>
        <dbReference type="ARBA" id="ARBA00022989"/>
    </source>
</evidence>
<feature type="binding site" evidence="11">
    <location>
        <position position="264"/>
    </location>
    <ligand>
        <name>an alpha-L-fucosyl-(1-&gt;2)-beta-D-galactosyl derivative</name>
        <dbReference type="ChEBI" id="CHEBI:140327"/>
    </ligand>
</feature>
<evidence type="ECO:0000313" key="14">
    <source>
        <dbReference type="Proteomes" id="UP000189704"/>
    </source>
</evidence>
<dbReference type="OrthoDB" id="10013941at2759"/>
<keyword evidence="5" id="KW-0812">Transmembrane</keyword>
<dbReference type="GO" id="GO:0046872">
    <property type="term" value="F:metal ion binding"/>
    <property type="evidence" value="ECO:0007669"/>
    <property type="project" value="UniProtKB-KW"/>
</dbReference>
<dbReference type="PANTHER" id="PTHR10462">
    <property type="entry name" value="GLYCOSYLTRANSFERASE-RELATED"/>
    <property type="match status" value="1"/>
</dbReference>
<protein>
    <submittedName>
        <fullName evidence="15">Glycosyltransferase 6 domain-containing protein 1</fullName>
    </submittedName>
</protein>
<keyword evidence="14" id="KW-1185">Reference proteome</keyword>
<dbReference type="Gene3D" id="3.90.550.10">
    <property type="entry name" value="Spore Coat Polysaccharide Biosynthesis Protein SpsA, Chain A"/>
    <property type="match status" value="1"/>
</dbReference>
<dbReference type="GO" id="GO:0005794">
    <property type="term" value="C:Golgi apparatus"/>
    <property type="evidence" value="ECO:0007669"/>
    <property type="project" value="TreeGrafter"/>
</dbReference>
<evidence type="ECO:0000256" key="2">
    <source>
        <dbReference type="ARBA" id="ARBA00010413"/>
    </source>
</evidence>
<proteinExistence type="inferred from homology"/>
<feature type="binding site" evidence="11">
    <location>
        <position position="287"/>
    </location>
    <ligand>
        <name>an alpha-L-fucosyl-(1-&gt;2)-beta-D-galactosyl derivative</name>
        <dbReference type="ChEBI" id="CHEBI:140327"/>
    </ligand>
</feature>
<dbReference type="InterPro" id="IPR005076">
    <property type="entry name" value="Glyco_trans_6"/>
</dbReference>
<comment type="similarity">
    <text evidence="2">Belongs to the glycosyltransferase 6 family.</text>
</comment>
<dbReference type="PANTHER" id="PTHR10462:SF27">
    <property type="entry name" value="GLYCOSYLTRANSFERASE 6 DOMAIN-CONTAINING PROTEIN 1-RELATED"/>
    <property type="match status" value="1"/>
</dbReference>
<feature type="binding site" evidence="11">
    <location>
        <position position="88"/>
    </location>
    <ligand>
        <name>UDP-N-acetyl-alpha-D-galactosamine</name>
        <dbReference type="ChEBI" id="CHEBI:67138"/>
    </ligand>
</feature>
<dbReference type="OMA" id="WLAPILW"/>
<evidence type="ECO:0000256" key="10">
    <source>
        <dbReference type="PIRSR" id="PIRSR605076-1"/>
    </source>
</evidence>
<dbReference type="Pfam" id="PF03414">
    <property type="entry name" value="Glyco_transf_6"/>
    <property type="match status" value="1"/>
</dbReference>
<name>A0A1U7UU20_CARSF</name>
<keyword evidence="3" id="KW-0328">Glycosyltransferase</keyword>
<keyword evidence="12" id="KW-0464">Manganese</keyword>
<feature type="binding site" evidence="11">
    <location>
        <position position="196"/>
    </location>
    <ligand>
        <name>an alpha-L-fucosyl-(1-&gt;2)-beta-D-galactosyl derivative</name>
        <dbReference type="ChEBI" id="CHEBI:140327"/>
    </ligand>
</feature>
<keyword evidence="8" id="KW-0472">Membrane</keyword>
<evidence type="ECO:0000256" key="3">
    <source>
        <dbReference type="ARBA" id="ARBA00022676"/>
    </source>
</evidence>
<keyword evidence="13" id="KW-0732">Signal</keyword>
<dbReference type="RefSeq" id="XP_008068857.1">
    <property type="nucleotide sequence ID" value="XM_008070666.1"/>
</dbReference>
<dbReference type="GO" id="GO:0031982">
    <property type="term" value="C:vesicle"/>
    <property type="evidence" value="ECO:0007669"/>
    <property type="project" value="TreeGrafter"/>
</dbReference>
<evidence type="ECO:0000256" key="9">
    <source>
        <dbReference type="ARBA" id="ARBA00023180"/>
    </source>
</evidence>
<feature type="binding site" evidence="12">
    <location>
        <position position="176"/>
    </location>
    <ligand>
        <name>Mn(2+)</name>
        <dbReference type="ChEBI" id="CHEBI:29035"/>
    </ligand>
</feature>
<keyword evidence="9" id="KW-0325">Glycoprotein</keyword>
<dbReference type="InterPro" id="IPR029044">
    <property type="entry name" value="Nucleotide-diphossugar_trans"/>
</dbReference>
<keyword evidence="6" id="KW-0735">Signal-anchor</keyword>
<evidence type="ECO:0000256" key="8">
    <source>
        <dbReference type="ARBA" id="ARBA00023136"/>
    </source>
</evidence>
<dbReference type="GO" id="GO:0016758">
    <property type="term" value="F:hexosyltransferase activity"/>
    <property type="evidence" value="ECO:0007669"/>
    <property type="project" value="InterPro"/>
</dbReference>
<dbReference type="KEGG" id="csyr:103273232"/>
<accession>A0A1U7UU20</accession>